<proteinExistence type="predicted"/>
<evidence type="ECO:0000313" key="2">
    <source>
        <dbReference type="Proteomes" id="UP000293465"/>
    </source>
</evidence>
<comment type="caution">
    <text evidence="1">The sequence shown here is derived from an EMBL/GenBank/DDBJ whole genome shotgun (WGS) entry which is preliminary data.</text>
</comment>
<dbReference type="GeneID" id="56277165"/>
<dbReference type="AlphaFoldDB" id="A0A4Q5K2Z7"/>
<dbReference type="EMBL" id="SEZJ01000040">
    <property type="protein sequence ID" value="RYU39971.1"/>
    <property type="molecule type" value="Genomic_DNA"/>
</dbReference>
<dbReference type="OrthoDB" id="9155249at2"/>
<name>A0A4Q5K2Z7_9GAMM</name>
<accession>A0A4Q5K2Z7</accession>
<evidence type="ECO:0000313" key="1">
    <source>
        <dbReference type="EMBL" id="RYU39971.1"/>
    </source>
</evidence>
<protein>
    <submittedName>
        <fullName evidence="1">Uncharacterized protein</fullName>
    </submittedName>
</protein>
<organism evidence="1 2">
    <name type="scientific">Aliivibrio finisterrensis</name>
    <dbReference type="NCBI Taxonomy" id="511998"/>
    <lineage>
        <taxon>Bacteria</taxon>
        <taxon>Pseudomonadati</taxon>
        <taxon>Pseudomonadota</taxon>
        <taxon>Gammaproteobacteria</taxon>
        <taxon>Vibrionales</taxon>
        <taxon>Vibrionaceae</taxon>
        <taxon>Aliivibrio</taxon>
    </lineage>
</organism>
<dbReference type="Proteomes" id="UP000293465">
    <property type="component" value="Unassembled WGS sequence"/>
</dbReference>
<sequence length="206" mass="23494">MSFTRNSLSLEKMQVLAFTHLDENVMMDLLAGSSVYTEHVNKKAMNDAKEIQDSDDLTEDEKHLQLDFLADDMNYAKEAQDLAEELAIIGLFKTLEIRIAKATKASKLLSNSKVKELYITDKFIEHFNSIGIDLNSVAYFTEYKELKLLNNCLKHSGEVNQSLEDANPTTWKKGVKITDFATHFRRLLQPNIMFLNNLGADIRSKL</sequence>
<reference evidence="1 2" key="1">
    <citation type="submission" date="2019-02" db="EMBL/GenBank/DDBJ databases">
        <title>Genome sequences of Aliivibrio finisterrensis strains from farmed Atlantic salmon.</title>
        <authorList>
            <person name="Bowman J.P."/>
        </authorList>
    </citation>
    <scope>NUCLEOTIDE SEQUENCE [LARGE SCALE GENOMIC DNA]</scope>
    <source>
        <strain evidence="1 2">A32</strain>
    </source>
</reference>
<dbReference type="RefSeq" id="WP_130088432.1">
    <property type="nucleotide sequence ID" value="NZ_SEZJ01000040.1"/>
</dbReference>
<gene>
    <name evidence="1" type="ORF">ERW49_19115</name>
</gene>